<dbReference type="InterPro" id="IPR025161">
    <property type="entry name" value="IS402-like_dom"/>
</dbReference>
<proteinExistence type="predicted"/>
<accession>A0ABS6H5E1</accession>
<gene>
    <name evidence="2" type="ORF">JJQ90_09260</name>
</gene>
<feature type="domain" description="Insertion element IS402-like" evidence="1">
    <location>
        <begin position="20"/>
        <end position="89"/>
    </location>
</feature>
<sequence>MKPPLTYPLRPTAPHAWVAMTDAEWAALSHYLPTGRGRPPRDRRKVWDAIFWVACGTDPWAALPKDFCDYGTAHNALMYQARNGTLDRLLLAVSRHPFSDPAMDSMEWRIVRAFRRAARQLPPYSLFMARGLGLQSALPFDPALLPEVPPHEPGMPLPPLGYEAMPRIPRRTLRGLPPPRMHVPELPRLVVKAPRRGRHLVLRSQRRV</sequence>
<evidence type="ECO:0000313" key="3">
    <source>
        <dbReference type="Proteomes" id="UP000689967"/>
    </source>
</evidence>
<dbReference type="RefSeq" id="WP_216874601.1">
    <property type="nucleotide sequence ID" value="NZ_JAERQM010000002.1"/>
</dbReference>
<dbReference type="PANTHER" id="PTHR46637:SF1">
    <property type="entry name" value="BLL5188 PROTEIN"/>
    <property type="match status" value="1"/>
</dbReference>
<reference evidence="2 3" key="1">
    <citation type="submission" date="2021-01" db="EMBL/GenBank/DDBJ databases">
        <title>Roseomonas sp. nov, a bacterium isolated from an oil production mixture in Yumen Oilfield.</title>
        <authorList>
            <person name="Wu D."/>
        </authorList>
    </citation>
    <scope>NUCLEOTIDE SEQUENCE [LARGE SCALE GENOMIC DNA]</scope>
    <source>
        <strain evidence="2 3">ROY-5-3</strain>
    </source>
</reference>
<dbReference type="InterPro" id="IPR052909">
    <property type="entry name" value="Transposase_6_like"/>
</dbReference>
<dbReference type="Proteomes" id="UP000689967">
    <property type="component" value="Unassembled WGS sequence"/>
</dbReference>
<organism evidence="2 3">
    <name type="scientific">Falsiroseomonas oleicola</name>
    <dbReference type="NCBI Taxonomy" id="2801474"/>
    <lineage>
        <taxon>Bacteria</taxon>
        <taxon>Pseudomonadati</taxon>
        <taxon>Pseudomonadota</taxon>
        <taxon>Alphaproteobacteria</taxon>
        <taxon>Acetobacterales</taxon>
        <taxon>Roseomonadaceae</taxon>
        <taxon>Falsiroseomonas</taxon>
    </lineage>
</organism>
<dbReference type="EMBL" id="JAERQM010000002">
    <property type="protein sequence ID" value="MBU8543892.1"/>
    <property type="molecule type" value="Genomic_DNA"/>
</dbReference>
<evidence type="ECO:0000259" key="1">
    <source>
        <dbReference type="Pfam" id="PF13340"/>
    </source>
</evidence>
<keyword evidence="3" id="KW-1185">Reference proteome</keyword>
<name>A0ABS6H5E1_9PROT</name>
<protein>
    <submittedName>
        <fullName evidence="2">Transposase</fullName>
    </submittedName>
</protein>
<comment type="caution">
    <text evidence="2">The sequence shown here is derived from an EMBL/GenBank/DDBJ whole genome shotgun (WGS) entry which is preliminary data.</text>
</comment>
<dbReference type="Pfam" id="PF13340">
    <property type="entry name" value="DUF4096"/>
    <property type="match status" value="1"/>
</dbReference>
<evidence type="ECO:0000313" key="2">
    <source>
        <dbReference type="EMBL" id="MBU8543892.1"/>
    </source>
</evidence>
<dbReference type="PANTHER" id="PTHR46637">
    <property type="entry name" value="TIS1421-TRANSPOSASE PROTEIN A"/>
    <property type="match status" value="1"/>
</dbReference>